<accession>A0A2N3IIL8</accession>
<dbReference type="InterPro" id="IPR036388">
    <property type="entry name" value="WH-like_DNA-bd_sf"/>
</dbReference>
<feature type="domain" description="Response regulatory" evidence="7">
    <location>
        <begin position="5"/>
        <end position="121"/>
    </location>
</feature>
<dbReference type="Pfam" id="PF00072">
    <property type="entry name" value="Response_reg"/>
    <property type="match status" value="1"/>
</dbReference>
<dbReference type="Pfam" id="PF13545">
    <property type="entry name" value="HTH_Crp_2"/>
    <property type="match status" value="1"/>
</dbReference>
<comment type="caution">
    <text evidence="9">The sequence shown here is derived from an EMBL/GenBank/DDBJ whole genome shotgun (WGS) entry which is preliminary data.</text>
</comment>
<dbReference type="CDD" id="cd00038">
    <property type="entry name" value="CAP_ED"/>
    <property type="match status" value="1"/>
</dbReference>
<dbReference type="GO" id="GO:0003677">
    <property type="term" value="F:DNA binding"/>
    <property type="evidence" value="ECO:0007669"/>
    <property type="project" value="UniProtKB-KW"/>
</dbReference>
<reference evidence="9 10" key="1">
    <citation type="submission" date="2017-06" db="EMBL/GenBank/DDBJ databases">
        <title>Raineya orbicola gen. nov., sp. nov. a slightly thermophilic bacterium of the phylum Bacteroidetes and the description of Raineyaceae fam. nov.</title>
        <authorList>
            <person name="Albuquerque L."/>
            <person name="Polonia A.R.M."/>
            <person name="Barroso C."/>
            <person name="Froufe H.J.C."/>
            <person name="Lage O."/>
            <person name="Lobo-Da-Cunha A."/>
            <person name="Egas C."/>
            <person name="Da Costa M.S."/>
        </authorList>
    </citation>
    <scope>NUCLEOTIDE SEQUENCE [LARGE SCALE GENOMIC DNA]</scope>
    <source>
        <strain evidence="9 10">SPSPC-11</strain>
    </source>
</reference>
<evidence type="ECO:0000313" key="9">
    <source>
        <dbReference type="EMBL" id="PKQ70098.1"/>
    </source>
</evidence>
<evidence type="ECO:0000256" key="2">
    <source>
        <dbReference type="ARBA" id="ARBA00023015"/>
    </source>
</evidence>
<dbReference type="AlphaFoldDB" id="A0A2N3IIL8"/>
<dbReference type="Proteomes" id="UP000233387">
    <property type="component" value="Unassembled WGS sequence"/>
</dbReference>
<dbReference type="GO" id="GO:0000160">
    <property type="term" value="P:phosphorelay signal transduction system"/>
    <property type="evidence" value="ECO:0007669"/>
    <property type="project" value="InterPro"/>
</dbReference>
<keyword evidence="2" id="KW-0805">Transcription regulation</keyword>
<dbReference type="CDD" id="cd17574">
    <property type="entry name" value="REC_OmpR"/>
    <property type="match status" value="1"/>
</dbReference>
<dbReference type="InterPro" id="IPR011006">
    <property type="entry name" value="CheY-like_superfamily"/>
</dbReference>
<keyword evidence="4" id="KW-0804">Transcription</keyword>
<dbReference type="SMART" id="SM00419">
    <property type="entry name" value="HTH_CRP"/>
    <property type="match status" value="1"/>
</dbReference>
<keyword evidence="3" id="KW-0238">DNA-binding</keyword>
<dbReference type="SUPFAM" id="SSF46785">
    <property type="entry name" value="Winged helix' DNA-binding domain"/>
    <property type="match status" value="1"/>
</dbReference>
<dbReference type="OrthoDB" id="9127033at2"/>
<dbReference type="InterPro" id="IPR018490">
    <property type="entry name" value="cNMP-bd_dom_sf"/>
</dbReference>
<dbReference type="Gene3D" id="2.60.120.10">
    <property type="entry name" value="Jelly Rolls"/>
    <property type="match status" value="1"/>
</dbReference>
<dbReference type="GO" id="GO:0006355">
    <property type="term" value="P:regulation of DNA-templated transcription"/>
    <property type="evidence" value="ECO:0007669"/>
    <property type="project" value="InterPro"/>
</dbReference>
<evidence type="ECO:0000256" key="3">
    <source>
        <dbReference type="ARBA" id="ARBA00023125"/>
    </source>
</evidence>
<dbReference type="PROSITE" id="PS50042">
    <property type="entry name" value="CNMP_BINDING_3"/>
    <property type="match status" value="1"/>
</dbReference>
<evidence type="ECO:0000256" key="1">
    <source>
        <dbReference type="ARBA" id="ARBA00022553"/>
    </source>
</evidence>
<dbReference type="PROSITE" id="PS51063">
    <property type="entry name" value="HTH_CRP_2"/>
    <property type="match status" value="1"/>
</dbReference>
<dbReference type="InterPro" id="IPR050595">
    <property type="entry name" value="Bact_response_regulator"/>
</dbReference>
<dbReference type="Gene3D" id="3.40.50.2300">
    <property type="match status" value="1"/>
</dbReference>
<feature type="domain" description="Cyclic nucleotide-binding" evidence="6">
    <location>
        <begin position="149"/>
        <end position="261"/>
    </location>
</feature>
<dbReference type="Gene3D" id="1.10.10.10">
    <property type="entry name" value="Winged helix-like DNA-binding domain superfamily/Winged helix DNA-binding domain"/>
    <property type="match status" value="1"/>
</dbReference>
<gene>
    <name evidence="9" type="ORF">Rain11_0902</name>
</gene>
<keyword evidence="10" id="KW-1185">Reference proteome</keyword>
<organism evidence="9 10">
    <name type="scientific">Raineya orbicola</name>
    <dbReference type="NCBI Taxonomy" id="2016530"/>
    <lineage>
        <taxon>Bacteria</taxon>
        <taxon>Pseudomonadati</taxon>
        <taxon>Bacteroidota</taxon>
        <taxon>Cytophagia</taxon>
        <taxon>Cytophagales</taxon>
        <taxon>Raineyaceae</taxon>
        <taxon>Raineya</taxon>
    </lineage>
</organism>
<dbReference type="PANTHER" id="PTHR44591:SF3">
    <property type="entry name" value="RESPONSE REGULATORY DOMAIN-CONTAINING PROTEIN"/>
    <property type="match status" value="1"/>
</dbReference>
<dbReference type="Pfam" id="PF00027">
    <property type="entry name" value="cNMP_binding"/>
    <property type="match status" value="1"/>
</dbReference>
<dbReference type="RefSeq" id="WP_101358165.1">
    <property type="nucleotide sequence ID" value="NZ_NKXO01000011.1"/>
</dbReference>
<evidence type="ECO:0000313" key="10">
    <source>
        <dbReference type="Proteomes" id="UP000233387"/>
    </source>
</evidence>
<dbReference type="InterPro" id="IPR001789">
    <property type="entry name" value="Sig_transdc_resp-reg_receiver"/>
</dbReference>
<dbReference type="SMART" id="SM00448">
    <property type="entry name" value="REC"/>
    <property type="match status" value="1"/>
</dbReference>
<proteinExistence type="predicted"/>
<evidence type="ECO:0000259" key="7">
    <source>
        <dbReference type="PROSITE" id="PS50110"/>
    </source>
</evidence>
<dbReference type="InterPro" id="IPR036390">
    <property type="entry name" value="WH_DNA-bd_sf"/>
</dbReference>
<dbReference type="SUPFAM" id="SSF51206">
    <property type="entry name" value="cAMP-binding domain-like"/>
    <property type="match status" value="1"/>
</dbReference>
<evidence type="ECO:0000259" key="8">
    <source>
        <dbReference type="PROSITE" id="PS51063"/>
    </source>
</evidence>
<dbReference type="PROSITE" id="PS50110">
    <property type="entry name" value="RESPONSE_REGULATORY"/>
    <property type="match status" value="1"/>
</dbReference>
<dbReference type="SMART" id="SM00100">
    <property type="entry name" value="cNMP"/>
    <property type="match status" value="1"/>
</dbReference>
<dbReference type="SUPFAM" id="SSF52172">
    <property type="entry name" value="CheY-like"/>
    <property type="match status" value="1"/>
</dbReference>
<keyword evidence="1 5" id="KW-0597">Phosphoprotein</keyword>
<dbReference type="PANTHER" id="PTHR44591">
    <property type="entry name" value="STRESS RESPONSE REGULATOR PROTEIN 1"/>
    <property type="match status" value="1"/>
</dbReference>
<evidence type="ECO:0000259" key="6">
    <source>
        <dbReference type="PROSITE" id="PS50042"/>
    </source>
</evidence>
<dbReference type="InterPro" id="IPR014710">
    <property type="entry name" value="RmlC-like_jellyroll"/>
</dbReference>
<name>A0A2N3IIL8_9BACT</name>
<dbReference type="InterPro" id="IPR000595">
    <property type="entry name" value="cNMP-bd_dom"/>
</dbReference>
<evidence type="ECO:0000256" key="4">
    <source>
        <dbReference type="ARBA" id="ARBA00023163"/>
    </source>
</evidence>
<protein>
    <submittedName>
        <fullName evidence="9">Response regulator receiver domain</fullName>
    </submittedName>
</protein>
<sequence length="349" mass="39500">MATKTILLIEDNEEIRENTAEMLELAGYRVQTAENGKVGVEKALAEKPDLVICDIMMPVMDGYGVLQIFMHNSELSPIPFIFLTAKTERSDIRKGMEMGADDYLTKPFSEAELLGAVESRLKRNENLKKNTTTEAEFEAFWNEAKADAELQSLVSDRKIFHFKKKQIIYAEGNEANKLYYVQKGKIKTYQTTADGKEFITAIFGEGEFFGYIPVLEDTLHTDTAETLEESDLVAIPKNEFLTILHKKQSVAQKFIRMLAGAVAEKEKFLTSMAYNSLRKRIAETLVMLNEKYKNQAGMYISRDNLASVVGTATESLIRTLSDFKQEGLIEIQEGKIILKNPQKLANLKY</sequence>
<dbReference type="InterPro" id="IPR012318">
    <property type="entry name" value="HTH_CRP"/>
</dbReference>
<feature type="domain" description="HTH crp-type" evidence="8">
    <location>
        <begin position="275"/>
        <end position="342"/>
    </location>
</feature>
<dbReference type="EMBL" id="NKXO01000011">
    <property type="protein sequence ID" value="PKQ70098.1"/>
    <property type="molecule type" value="Genomic_DNA"/>
</dbReference>
<feature type="modified residue" description="4-aspartylphosphate" evidence="5">
    <location>
        <position position="54"/>
    </location>
</feature>
<evidence type="ECO:0000256" key="5">
    <source>
        <dbReference type="PROSITE-ProRule" id="PRU00169"/>
    </source>
</evidence>